<reference evidence="1 2" key="1">
    <citation type="submission" date="2019-09" db="EMBL/GenBank/DDBJ databases">
        <title>Complete genome sequence of Arachidicoccus sp. B3-10 isolated from apple orchard soil.</title>
        <authorList>
            <person name="Kim H.S."/>
            <person name="Han K.-I."/>
            <person name="Suh M.K."/>
            <person name="Lee K.C."/>
            <person name="Eom M.K."/>
            <person name="Kim J.-S."/>
            <person name="Kang S.W."/>
            <person name="Sin Y."/>
            <person name="Lee J.-S."/>
        </authorList>
    </citation>
    <scope>NUCLEOTIDE SEQUENCE [LARGE SCALE GENOMIC DNA]</scope>
    <source>
        <strain evidence="1 2">B3-10</strain>
    </source>
</reference>
<sequence>MKLNFWKTFLIFFLVLLLFQFKGLAQKYNHNLPKDSLVDGADPRYILDYGKKIVGRIYIQKKVNSFSAKNSGYEDLKYVPNNVHGIGLGASYRWISLSLSVAKLGSEDPNRGKSHIFDLQSNIYKRKMVYDFMIRNIKGFYLNNEGQVPGTNGYYVNPDMHTFMIGGAAWRILNDQKFSYRAVMTQSEWQRKSAGSILIGWELYYGNMNANGNVVPITLSAEHDYPQKNVTKINYFKTGPGIGYAYNYVLWQNFFLSGGLTGNMDVGFTNEHRTDGKDSKLSFMPNVNFRIGAGYNTRDWNINFNYLRNNLPINGALNDSKYNQFAGSYRLSFNRRFSIGHKTRKALRPIDQRINKIDDFVNGKDKKGNQDKK</sequence>
<evidence type="ECO:0000313" key="2">
    <source>
        <dbReference type="Proteomes" id="UP000292424"/>
    </source>
</evidence>
<organism evidence="1 2">
    <name type="scientific">Rhizosphaericola mali</name>
    <dbReference type="NCBI Taxonomy" id="2545455"/>
    <lineage>
        <taxon>Bacteria</taxon>
        <taxon>Pseudomonadati</taxon>
        <taxon>Bacteroidota</taxon>
        <taxon>Chitinophagia</taxon>
        <taxon>Chitinophagales</taxon>
        <taxon>Chitinophagaceae</taxon>
        <taxon>Rhizosphaericola</taxon>
    </lineage>
</organism>
<evidence type="ECO:0000313" key="1">
    <source>
        <dbReference type="EMBL" id="QES89247.1"/>
    </source>
</evidence>
<dbReference type="KEGG" id="arac:E0W69_011435"/>
<dbReference type="InterPro" id="IPR025535">
    <property type="entry name" value="DUF4421"/>
</dbReference>
<accession>A0A5P2G245</accession>
<name>A0A5P2G245_9BACT</name>
<dbReference type="OrthoDB" id="669053at2"/>
<protein>
    <submittedName>
        <fullName evidence="1">DUF4421 domain-containing protein</fullName>
    </submittedName>
</protein>
<dbReference type="Proteomes" id="UP000292424">
    <property type="component" value="Chromosome"/>
</dbReference>
<gene>
    <name evidence="1" type="ORF">E0W69_011435</name>
</gene>
<dbReference type="RefSeq" id="WP_131330193.1">
    <property type="nucleotide sequence ID" value="NZ_CP044016.1"/>
</dbReference>
<dbReference type="EMBL" id="CP044016">
    <property type="protein sequence ID" value="QES89247.1"/>
    <property type="molecule type" value="Genomic_DNA"/>
</dbReference>
<proteinExistence type="predicted"/>
<dbReference type="AlphaFoldDB" id="A0A5P2G245"/>
<keyword evidence="2" id="KW-1185">Reference proteome</keyword>
<dbReference type="Pfam" id="PF14391">
    <property type="entry name" value="DUF4421"/>
    <property type="match status" value="1"/>
</dbReference>